<keyword evidence="6 10" id="KW-0472">Membrane</keyword>
<protein>
    <submittedName>
        <fullName evidence="11">Oidioi.mRNA.OKI2018_I69.PAR.g8937.t2.cds</fullName>
    </submittedName>
</protein>
<feature type="region of interest" description="Disordered" evidence="9">
    <location>
        <begin position="130"/>
        <end position="149"/>
    </location>
</feature>
<accession>A0ABN7RJD7</accession>
<evidence type="ECO:0000256" key="7">
    <source>
        <dbReference type="ARBA" id="ARBA00023180"/>
    </source>
</evidence>
<keyword evidence="2" id="KW-0813">Transport</keyword>
<keyword evidence="3 10" id="KW-0812">Transmembrane</keyword>
<evidence type="ECO:0000256" key="2">
    <source>
        <dbReference type="ARBA" id="ARBA00022448"/>
    </source>
</evidence>
<evidence type="ECO:0000256" key="1">
    <source>
        <dbReference type="ARBA" id="ARBA00004141"/>
    </source>
</evidence>
<keyword evidence="4 10" id="KW-1133">Transmembrane helix</keyword>
<dbReference type="PANTHER" id="PTHR10258:SF8">
    <property type="entry name" value="CALCIUM-ACTIVATED POTASSIUM CHANNEL BK ALPHA SUBUNIT DOMAIN-CONTAINING PROTEIN"/>
    <property type="match status" value="1"/>
</dbReference>
<evidence type="ECO:0000256" key="4">
    <source>
        <dbReference type="ARBA" id="ARBA00022989"/>
    </source>
</evidence>
<evidence type="ECO:0000313" key="11">
    <source>
        <dbReference type="EMBL" id="CAG5078235.1"/>
    </source>
</evidence>
<keyword evidence="5" id="KW-0406">Ion transport</keyword>
<keyword evidence="8" id="KW-0407">Ion channel</keyword>
<organism evidence="11 12">
    <name type="scientific">Oikopleura dioica</name>
    <name type="common">Tunicate</name>
    <dbReference type="NCBI Taxonomy" id="34765"/>
    <lineage>
        <taxon>Eukaryota</taxon>
        <taxon>Metazoa</taxon>
        <taxon>Chordata</taxon>
        <taxon>Tunicata</taxon>
        <taxon>Appendicularia</taxon>
        <taxon>Copelata</taxon>
        <taxon>Oikopleuridae</taxon>
        <taxon>Oikopleura</taxon>
    </lineage>
</organism>
<evidence type="ECO:0000256" key="6">
    <source>
        <dbReference type="ARBA" id="ARBA00023136"/>
    </source>
</evidence>
<reference evidence="11 12" key="1">
    <citation type="submission" date="2021-04" db="EMBL/GenBank/DDBJ databases">
        <authorList>
            <person name="Bliznina A."/>
        </authorList>
    </citation>
    <scope>NUCLEOTIDE SEQUENCE [LARGE SCALE GENOMIC DNA]</scope>
</reference>
<evidence type="ECO:0000313" key="12">
    <source>
        <dbReference type="Proteomes" id="UP001158576"/>
    </source>
</evidence>
<evidence type="ECO:0000256" key="3">
    <source>
        <dbReference type="ARBA" id="ARBA00022692"/>
    </source>
</evidence>
<sequence>MWNMKHFSRAATEDRCYRGPEQCFNPRNCQGGHTRYYSRAAIRKESGYRIVGGIKKTKIPGLKQSICGCPGPSQFSLAVVTLLFILSCVSLVYTILIVCPGMKSYYFAETNCTVMESRINGEVLCPGKGPDKTQSNSLENHHHGQMSDKCPSPSTLKCLEIVVAVEPNYGEQPYYLLHPNEYSFVTDILSCSYHPPECACNNTIINLSVDFYKLEWGRPGQQFPCFQSTENPLHVAKDRAIKTSQMVHATLWPALGISTAFIGCTIFWFFNNGKTQRLFIYNSFAQN</sequence>
<evidence type="ECO:0000256" key="10">
    <source>
        <dbReference type="SAM" id="Phobius"/>
    </source>
</evidence>
<dbReference type="Pfam" id="PF03185">
    <property type="entry name" value="CaKB"/>
    <property type="match status" value="1"/>
</dbReference>
<name>A0ABN7RJD7_OIKDI</name>
<proteinExistence type="predicted"/>
<dbReference type="InterPro" id="IPR003930">
    <property type="entry name" value="K_chnl_Ca-activ_BK_bsu"/>
</dbReference>
<evidence type="ECO:0000256" key="8">
    <source>
        <dbReference type="ARBA" id="ARBA00023303"/>
    </source>
</evidence>
<evidence type="ECO:0000256" key="5">
    <source>
        <dbReference type="ARBA" id="ARBA00023065"/>
    </source>
</evidence>
<dbReference type="EMBL" id="OU015568">
    <property type="protein sequence ID" value="CAG5078235.1"/>
    <property type="molecule type" value="Genomic_DNA"/>
</dbReference>
<evidence type="ECO:0000256" key="9">
    <source>
        <dbReference type="SAM" id="MobiDB-lite"/>
    </source>
</evidence>
<gene>
    <name evidence="11" type="ORF">OKIOD_LOCUS495</name>
</gene>
<keyword evidence="12" id="KW-1185">Reference proteome</keyword>
<keyword evidence="7" id="KW-0325">Glycoprotein</keyword>
<feature type="transmembrane region" description="Helical" evidence="10">
    <location>
        <begin position="75"/>
        <end position="99"/>
    </location>
</feature>
<dbReference type="PANTHER" id="PTHR10258">
    <property type="entry name" value="CALCIUM-ACTIVATED POTASSIUM CHANNEL SUBUNIT BETA"/>
    <property type="match status" value="1"/>
</dbReference>
<feature type="transmembrane region" description="Helical" evidence="10">
    <location>
        <begin position="249"/>
        <end position="270"/>
    </location>
</feature>
<dbReference type="Proteomes" id="UP001158576">
    <property type="component" value="Chromosome PAR"/>
</dbReference>
<comment type="subcellular location">
    <subcellularLocation>
        <location evidence="1">Membrane</location>
        <topology evidence="1">Multi-pass membrane protein</topology>
    </subcellularLocation>
</comment>